<dbReference type="InterPro" id="IPR013783">
    <property type="entry name" value="Ig-like_fold"/>
</dbReference>
<feature type="domain" description="Bacterial alpha-L-rhamnosidase N-terminal" evidence="5">
    <location>
        <begin position="143"/>
        <end position="311"/>
    </location>
</feature>
<dbReference type="GeneID" id="97421700"/>
<keyword evidence="8" id="KW-0326">Glycosidase</keyword>
<dbReference type="GO" id="GO:0005975">
    <property type="term" value="P:carbohydrate metabolic process"/>
    <property type="evidence" value="ECO:0007669"/>
    <property type="project" value="InterPro"/>
</dbReference>
<dbReference type="InterPro" id="IPR013737">
    <property type="entry name" value="Bac_rhamnosid_N"/>
</dbReference>
<dbReference type="Pfam" id="PF25788">
    <property type="entry name" value="Ig_Rha78A_N"/>
    <property type="match status" value="1"/>
</dbReference>
<dbReference type="Pfam" id="PF05592">
    <property type="entry name" value="Bac_rhamnosid"/>
    <property type="match status" value="1"/>
</dbReference>
<dbReference type="SUPFAM" id="SSF48208">
    <property type="entry name" value="Six-hairpin glycosidases"/>
    <property type="match status" value="1"/>
</dbReference>
<dbReference type="Pfam" id="PF08531">
    <property type="entry name" value="Bac_rhamnosid_N"/>
    <property type="match status" value="1"/>
</dbReference>
<protein>
    <recommendedName>
        <fullName evidence="2">alpha-L-rhamnosidase</fullName>
        <ecNumber evidence="2">3.2.1.40</ecNumber>
    </recommendedName>
</protein>
<dbReference type="Gene3D" id="2.60.420.10">
    <property type="entry name" value="Maltose phosphorylase, domain 3"/>
    <property type="match status" value="1"/>
</dbReference>
<name>A0AAW8NAI9_PSEOX</name>
<evidence type="ECO:0000256" key="3">
    <source>
        <dbReference type="ARBA" id="ARBA00022801"/>
    </source>
</evidence>
<evidence type="ECO:0000313" key="8">
    <source>
        <dbReference type="EMBL" id="MDR7163300.1"/>
    </source>
</evidence>
<dbReference type="InterPro" id="IPR016007">
    <property type="entry name" value="Alpha_rhamnosid"/>
</dbReference>
<dbReference type="PANTHER" id="PTHR33307">
    <property type="entry name" value="ALPHA-RHAMNOSIDASE (EUROFUNG)"/>
    <property type="match status" value="1"/>
</dbReference>
<evidence type="ECO:0000256" key="2">
    <source>
        <dbReference type="ARBA" id="ARBA00012652"/>
    </source>
</evidence>
<sequence>MTATVQPVTFEHLPDALGIGTGTPRISWKTRAEPGWVQCAYQLSIITEAGRWTGDRIESGESVLQPWPAKALGSGQRADVSVRVWGTADAEPSAWSPAAAVETGLLAPDDWMASPISPAWDEDRDSDRRPPLLRRTFELPRPVTAARLYVTAHGLYEMEVNGSRVGTDAFSPGWTVYGERLRYYTYDVTRHLGQGENAMGAWLADGWYRGRFGFNGGHRNLYGDKVALLAQLHVTHDDGSVTVVGTDGQWKASFGPILCTGLYEGEEYDARLLPSGWSRPGFSDGAWQPVVEGHRDPATLVAPEGPPVRCTDQVRPVNVTTSPSGKLILDFGQNLVGRLQVTVQGGAGSTVTLRHAEVLQDGELYTRPLRGAAATDVYTLAGGAPETWEPRFTIHGFRYAEISGWTGGDAAENVIARVYHTDMARTGWFECSDPDLNRLHENVRWSMKGNFVDIPTDCPQRDERLGWTGDLQVFAPTATFLYDCSGMLSSWLKDVAAEQAPDGTVPWYVPVIPGGDYWTPVRPGAVWGDVAVLTPWVLYERFNDAKILADQYQSAKAWVDLLDSLAGGSHLWNTGFQLGDWLDPSAPPENPSEAKTDRHLVASAYFAWSARHLGKMAGVLGKADDELRYLELARAASEAFAKEYILPDGRMTSDAQTAYALAIVFDLFPSVELRQLAGKRLAELVREAGNRIATGFAGTPVIADALTSVGELETAYDLLLEKECPSWLYSVAQGGTTIWERWDSLLPDGTVNPGEMTSFNHYALGAVADWMHRSVAGLAPLEPGYRRILFRPQPGGGLRSASAAHETPYGRASISWKRDGSGHSVEIEVPTGTTARVELPGRAPADVGPGRFEYVVEGVS</sequence>
<dbReference type="Proteomes" id="UP001262032">
    <property type="component" value="Unassembled WGS sequence"/>
</dbReference>
<proteinExistence type="predicted"/>
<dbReference type="InterPro" id="IPR012341">
    <property type="entry name" value="6hp_glycosidase-like_sf"/>
</dbReference>
<evidence type="ECO:0000259" key="5">
    <source>
        <dbReference type="Pfam" id="PF08531"/>
    </source>
</evidence>
<dbReference type="Pfam" id="PF17390">
    <property type="entry name" value="Bac_rhamnosid_C"/>
    <property type="match status" value="1"/>
</dbReference>
<dbReference type="Pfam" id="PF17389">
    <property type="entry name" value="Bac_rhamnosid6H"/>
    <property type="match status" value="1"/>
</dbReference>
<keyword evidence="3 8" id="KW-0378">Hydrolase</keyword>
<evidence type="ECO:0000259" key="4">
    <source>
        <dbReference type="Pfam" id="PF05592"/>
    </source>
</evidence>
<dbReference type="Gene3D" id="1.50.10.10">
    <property type="match status" value="1"/>
</dbReference>
<dbReference type="InterPro" id="IPR035396">
    <property type="entry name" value="Bac_rhamnosid6H"/>
</dbReference>
<evidence type="ECO:0000259" key="6">
    <source>
        <dbReference type="Pfam" id="PF17389"/>
    </source>
</evidence>
<dbReference type="EMBL" id="JAVDWN010000003">
    <property type="protein sequence ID" value="MDR7163300.1"/>
    <property type="molecule type" value="Genomic_DNA"/>
</dbReference>
<reference evidence="8" key="1">
    <citation type="submission" date="2023-07" db="EMBL/GenBank/DDBJ databases">
        <title>Sorghum-associated microbial communities from plants grown in Nebraska, USA.</title>
        <authorList>
            <person name="Schachtman D."/>
        </authorList>
    </citation>
    <scope>NUCLEOTIDE SEQUENCE</scope>
    <source>
        <strain evidence="8">BE261</strain>
    </source>
</reference>
<dbReference type="InterPro" id="IPR008902">
    <property type="entry name" value="Rhamnosid_concanavalin"/>
</dbReference>
<dbReference type="InterPro" id="IPR008928">
    <property type="entry name" value="6-hairpin_glycosidase_sf"/>
</dbReference>
<dbReference type="GO" id="GO:0030596">
    <property type="term" value="F:alpha-L-rhamnosidase activity"/>
    <property type="evidence" value="ECO:0007669"/>
    <property type="project" value="UniProtKB-EC"/>
</dbReference>
<feature type="domain" description="Alpha-L-rhamnosidase concanavalin-like" evidence="4">
    <location>
        <begin position="322"/>
        <end position="419"/>
    </location>
</feature>
<feature type="domain" description="Alpha-L-rhamnosidase C-terminal" evidence="7">
    <location>
        <begin position="777"/>
        <end position="846"/>
    </location>
</feature>
<feature type="domain" description="Alpha-L-rhamnosidase six-hairpin glycosidase" evidence="6">
    <location>
        <begin position="425"/>
        <end position="775"/>
    </location>
</feature>
<dbReference type="PIRSF" id="PIRSF010631">
    <property type="entry name" value="A-rhamnsds"/>
    <property type="match status" value="1"/>
</dbReference>
<comment type="catalytic activity">
    <reaction evidence="1">
        <text>Hydrolysis of terminal non-reducing alpha-L-rhamnose residues in alpha-L-rhamnosides.</text>
        <dbReference type="EC" id="3.2.1.40"/>
    </reaction>
</comment>
<dbReference type="Gene3D" id="2.60.40.10">
    <property type="entry name" value="Immunoglobulins"/>
    <property type="match status" value="1"/>
</dbReference>
<dbReference type="AlphaFoldDB" id="A0AAW8NAI9"/>
<dbReference type="PANTHER" id="PTHR33307:SF6">
    <property type="entry name" value="ALPHA-RHAMNOSIDASE (EUROFUNG)-RELATED"/>
    <property type="match status" value="1"/>
</dbReference>
<accession>A0AAW8NAI9</accession>
<evidence type="ECO:0000256" key="1">
    <source>
        <dbReference type="ARBA" id="ARBA00001445"/>
    </source>
</evidence>
<dbReference type="EC" id="3.2.1.40" evidence="2"/>
<organism evidence="8 9">
    <name type="scientific">Pseudarthrobacter oxydans</name>
    <name type="common">Arthrobacter oxydans</name>
    <dbReference type="NCBI Taxonomy" id="1671"/>
    <lineage>
        <taxon>Bacteria</taxon>
        <taxon>Bacillati</taxon>
        <taxon>Actinomycetota</taxon>
        <taxon>Actinomycetes</taxon>
        <taxon>Micrococcales</taxon>
        <taxon>Micrococcaceae</taxon>
        <taxon>Pseudarthrobacter</taxon>
    </lineage>
</organism>
<gene>
    <name evidence="8" type="ORF">J2X12_001313</name>
</gene>
<evidence type="ECO:0000259" key="7">
    <source>
        <dbReference type="Pfam" id="PF17390"/>
    </source>
</evidence>
<evidence type="ECO:0000313" key="9">
    <source>
        <dbReference type="Proteomes" id="UP001262032"/>
    </source>
</evidence>
<comment type="caution">
    <text evidence="8">The sequence shown here is derived from an EMBL/GenBank/DDBJ whole genome shotgun (WGS) entry which is preliminary data.</text>
</comment>
<dbReference type="InterPro" id="IPR035398">
    <property type="entry name" value="Bac_rhamnosid_C"/>
</dbReference>
<dbReference type="Gene3D" id="2.60.120.260">
    <property type="entry name" value="Galactose-binding domain-like"/>
    <property type="match status" value="2"/>
</dbReference>
<dbReference type="RefSeq" id="WP_310110300.1">
    <property type="nucleotide sequence ID" value="NZ_JAVDTN010000003.1"/>
</dbReference>